<evidence type="ECO:0000313" key="5">
    <source>
        <dbReference type="EMBL" id="KAJ8308080.1"/>
    </source>
</evidence>
<name>A0ABQ9EWE9_TEGGR</name>
<sequence>MSDAPAAEPPISEGGDKLADDDAKSTKSGTKSQAGSKPASRVGSGQSGKSAKSGGSKKGGTVPPSPVASAKDNPAADWRNMRRIIAEDPEWSLATVPLLVELCITHIVSNFENNSSILNSLLPKHKSKVLERISTDLPLKITANLVDDEDYWKRCCKSRWSDTCDVSRYGNNWKRMYFERNLETIVEHFVPETTDQTQINETLPLSANYVKRLDVRQLLPPVREAPKGPDFDDASDAGSDAGDEPECDHFNFGPVLKQLPNIEELHLTYGVRDCGMNFEWNFFNFTARDCLQLAQCVAACKGLKVFRLHRSKVDDDKVRVLISHILDHPGLTELDLSHNVIGDRGARAVGKFLNNHSQLVKLNLCDNAIRAVGAQAIAHALTKNTTLHTLNLRLNRLGDEGGQAICRALLRNSTLEEINICSNDMAEPTAAILSQVVIQNTTLRCVDLSCNRIGPDGGKQLQEGMEDNTTITEMDLRMTECGEEAEYCINQILHRNKEREREKQIVEQPLPTKRLPPQAAHRFKPTAQKA</sequence>
<evidence type="ECO:0000313" key="6">
    <source>
        <dbReference type="Proteomes" id="UP001217089"/>
    </source>
</evidence>
<dbReference type="EMBL" id="JARBDR010000657">
    <property type="protein sequence ID" value="KAJ8308080.1"/>
    <property type="molecule type" value="Genomic_DNA"/>
</dbReference>
<feature type="compositionally biased region" description="Polar residues" evidence="4">
    <location>
        <begin position="26"/>
        <end position="35"/>
    </location>
</feature>
<dbReference type="Pfam" id="PF13516">
    <property type="entry name" value="LRR_6"/>
    <property type="match status" value="3"/>
</dbReference>
<comment type="caution">
    <text evidence="5">The sequence shown here is derived from an EMBL/GenBank/DDBJ whole genome shotgun (WGS) entry which is preliminary data.</text>
</comment>
<dbReference type="InterPro" id="IPR001611">
    <property type="entry name" value="Leu-rich_rpt"/>
</dbReference>
<evidence type="ECO:0000256" key="1">
    <source>
        <dbReference type="ARBA" id="ARBA00004245"/>
    </source>
</evidence>
<dbReference type="Proteomes" id="UP001217089">
    <property type="component" value="Unassembled WGS sequence"/>
</dbReference>
<dbReference type="CDD" id="cd00116">
    <property type="entry name" value="LRR_RI"/>
    <property type="match status" value="1"/>
</dbReference>
<dbReference type="SUPFAM" id="SSF52047">
    <property type="entry name" value="RNI-like"/>
    <property type="match status" value="1"/>
</dbReference>
<feature type="region of interest" description="Disordered" evidence="4">
    <location>
        <begin position="1"/>
        <end position="74"/>
    </location>
</feature>
<accession>A0ABQ9EWE9</accession>
<reference evidence="5 6" key="1">
    <citation type="submission" date="2022-12" db="EMBL/GenBank/DDBJ databases">
        <title>Chromosome-level genome of Tegillarca granosa.</title>
        <authorList>
            <person name="Kim J."/>
        </authorList>
    </citation>
    <scope>NUCLEOTIDE SEQUENCE [LARGE SCALE GENOMIC DNA]</scope>
    <source>
        <strain evidence="5">Teg-2019</strain>
        <tissue evidence="5">Adductor muscle</tissue>
    </source>
</reference>
<protein>
    <recommendedName>
        <fullName evidence="7">T-complex-associated testis-expressed protein 1</fullName>
    </recommendedName>
</protein>
<keyword evidence="3" id="KW-0206">Cytoskeleton</keyword>
<keyword evidence="2" id="KW-0963">Cytoplasm</keyword>
<dbReference type="SMART" id="SM00368">
    <property type="entry name" value="LRR_RI"/>
    <property type="match status" value="5"/>
</dbReference>
<gene>
    <name evidence="5" type="ORF">KUTeg_012954</name>
</gene>
<dbReference type="InterPro" id="IPR032675">
    <property type="entry name" value="LRR_dom_sf"/>
</dbReference>
<feature type="region of interest" description="Disordered" evidence="4">
    <location>
        <begin position="500"/>
        <end position="530"/>
    </location>
</feature>
<evidence type="ECO:0000256" key="3">
    <source>
        <dbReference type="ARBA" id="ARBA00023212"/>
    </source>
</evidence>
<dbReference type="PANTHER" id="PTHR24107:SF20">
    <property type="entry name" value="DYNEIN REGULATORY COMPLEX SUBUNIT 5"/>
    <property type="match status" value="1"/>
</dbReference>
<comment type="subcellular location">
    <subcellularLocation>
        <location evidence="1">Cytoplasm</location>
        <location evidence="1">Cytoskeleton</location>
    </subcellularLocation>
</comment>
<keyword evidence="6" id="KW-1185">Reference proteome</keyword>
<feature type="compositionally biased region" description="Low complexity" evidence="4">
    <location>
        <begin position="43"/>
        <end position="54"/>
    </location>
</feature>
<evidence type="ECO:0008006" key="7">
    <source>
        <dbReference type="Google" id="ProtNLM"/>
    </source>
</evidence>
<dbReference type="Gene3D" id="3.80.10.10">
    <property type="entry name" value="Ribonuclease Inhibitor"/>
    <property type="match status" value="2"/>
</dbReference>
<feature type="compositionally biased region" description="Acidic residues" evidence="4">
    <location>
        <begin position="231"/>
        <end position="243"/>
    </location>
</feature>
<dbReference type="PANTHER" id="PTHR24107">
    <property type="entry name" value="YNEIN REGULATORY COMPLEX SUBUNIT 5"/>
    <property type="match status" value="1"/>
</dbReference>
<organism evidence="5 6">
    <name type="scientific">Tegillarca granosa</name>
    <name type="common">Malaysian cockle</name>
    <name type="synonym">Anadara granosa</name>
    <dbReference type="NCBI Taxonomy" id="220873"/>
    <lineage>
        <taxon>Eukaryota</taxon>
        <taxon>Metazoa</taxon>
        <taxon>Spiralia</taxon>
        <taxon>Lophotrochozoa</taxon>
        <taxon>Mollusca</taxon>
        <taxon>Bivalvia</taxon>
        <taxon>Autobranchia</taxon>
        <taxon>Pteriomorphia</taxon>
        <taxon>Arcoida</taxon>
        <taxon>Arcoidea</taxon>
        <taxon>Arcidae</taxon>
        <taxon>Tegillarca</taxon>
    </lineage>
</organism>
<evidence type="ECO:0000256" key="4">
    <source>
        <dbReference type="SAM" id="MobiDB-lite"/>
    </source>
</evidence>
<dbReference type="InterPro" id="IPR052410">
    <property type="entry name" value="DRC5"/>
</dbReference>
<evidence type="ECO:0000256" key="2">
    <source>
        <dbReference type="ARBA" id="ARBA00022490"/>
    </source>
</evidence>
<feature type="compositionally biased region" description="Basic and acidic residues" evidence="4">
    <location>
        <begin position="14"/>
        <end position="25"/>
    </location>
</feature>
<feature type="region of interest" description="Disordered" evidence="4">
    <location>
        <begin position="222"/>
        <end position="243"/>
    </location>
</feature>
<proteinExistence type="predicted"/>